<feature type="binding site" evidence="17">
    <location>
        <position position="77"/>
    </location>
    <ligand>
        <name>[2Fe-2S] cluster</name>
        <dbReference type="ChEBI" id="CHEBI:190135"/>
        <label>1</label>
    </ligand>
</feature>
<feature type="domain" description="FAD-binding PCMH-type" evidence="20">
    <location>
        <begin position="370"/>
        <end position="562"/>
    </location>
</feature>
<dbReference type="Pfam" id="PF20256">
    <property type="entry name" value="MoCoBD_2"/>
    <property type="match status" value="1"/>
</dbReference>
<dbReference type="GO" id="GO:0005777">
    <property type="term" value="C:peroxisome"/>
    <property type="evidence" value="ECO:0007669"/>
    <property type="project" value="UniProtKB-SubCell"/>
</dbReference>
<dbReference type="Pfam" id="PF00941">
    <property type="entry name" value="FAD_binding_5"/>
    <property type="match status" value="1"/>
</dbReference>
<reference evidence="21 22" key="1">
    <citation type="submission" date="2018-05" db="EMBL/GenBank/DDBJ databases">
        <title>Whole genome sequencing for identification of molecular markers to develop diagnostic detection tools for the regulated plant pathogen Lachnellula willkommii.</title>
        <authorList>
            <person name="Giroux E."/>
            <person name="Bilodeau G."/>
        </authorList>
    </citation>
    <scope>NUCLEOTIDE SEQUENCE [LARGE SCALE GENOMIC DNA]</scope>
    <source>
        <strain evidence="21 22">CBS 625.97</strain>
    </source>
</reference>
<dbReference type="InterPro" id="IPR022407">
    <property type="entry name" value="OxRdtase_Mopterin_BS"/>
</dbReference>
<dbReference type="Gene3D" id="3.30.43.10">
    <property type="entry name" value="Uridine Diphospho-n-acetylenolpyruvylglucosamine Reductase, domain 2"/>
    <property type="match status" value="1"/>
</dbReference>
<feature type="binding site" evidence="16">
    <location>
        <begin position="398"/>
        <end position="405"/>
    </location>
    <ligand>
        <name>FAD</name>
        <dbReference type="ChEBI" id="CHEBI:57692"/>
    </ligand>
</feature>
<dbReference type="SUPFAM" id="SSF54292">
    <property type="entry name" value="2Fe-2S ferredoxin-like"/>
    <property type="match status" value="1"/>
</dbReference>
<dbReference type="InterPro" id="IPR036856">
    <property type="entry name" value="Ald_Oxase/Xan_DH_a/b_sf"/>
</dbReference>
<dbReference type="SMART" id="SM01008">
    <property type="entry name" value="Ald_Xan_dh_C"/>
    <property type="match status" value="1"/>
</dbReference>
<keyword evidence="5" id="KW-0285">Flavoprotein</keyword>
<evidence type="ECO:0000256" key="3">
    <source>
        <dbReference type="ARBA" id="ARBA00006849"/>
    </source>
</evidence>
<keyword evidence="8 16" id="KW-0274">FAD</keyword>
<feature type="binding site" evidence="17">
    <location>
        <position position="1224"/>
    </location>
    <ligand>
        <name>Mo-molybdopterin</name>
        <dbReference type="ChEBI" id="CHEBI:71302"/>
    </ligand>
    <ligandPart>
        <name>Mo</name>
        <dbReference type="ChEBI" id="CHEBI:28685"/>
    </ligandPart>
</feature>
<dbReference type="InterPro" id="IPR036683">
    <property type="entry name" value="CO_DH_flav_C_dom_sf"/>
</dbReference>
<evidence type="ECO:0000256" key="2">
    <source>
        <dbReference type="ARBA" id="ARBA00004275"/>
    </source>
</evidence>
<dbReference type="Pfam" id="PF01799">
    <property type="entry name" value="Fer2_2"/>
    <property type="match status" value="1"/>
</dbReference>
<feature type="binding site" evidence="16">
    <location>
        <position position="1023"/>
    </location>
    <ligand>
        <name>substrate</name>
    </ligand>
</feature>
<keyword evidence="7 17" id="KW-0479">Metal-binding</keyword>
<evidence type="ECO:0000256" key="14">
    <source>
        <dbReference type="ARBA" id="ARBA00034078"/>
    </source>
</evidence>
<dbReference type="PROSITE" id="PS51085">
    <property type="entry name" value="2FE2S_FER_2"/>
    <property type="match status" value="1"/>
</dbReference>
<keyword evidence="12" id="KW-0520">NAD</keyword>
<dbReference type="FunFam" id="3.30.365.10:FF:000001">
    <property type="entry name" value="Xanthine dehydrogenase oxidase"/>
    <property type="match status" value="1"/>
</dbReference>
<comment type="cofactor">
    <cofactor evidence="1 16">
        <name>FAD</name>
        <dbReference type="ChEBI" id="CHEBI:57692"/>
    </cofactor>
</comment>
<dbReference type="Gene3D" id="3.30.365.10">
    <property type="entry name" value="Aldehyde oxidase/xanthine dehydrogenase, molybdopterin binding domain"/>
    <property type="match status" value="4"/>
</dbReference>
<dbReference type="InterPro" id="IPR006058">
    <property type="entry name" value="2Fe2S_fd_BS"/>
</dbReference>
<dbReference type="PROSITE" id="PS00559">
    <property type="entry name" value="MOLYBDOPTERIN_EUK"/>
    <property type="match status" value="1"/>
</dbReference>
<dbReference type="Gene3D" id="1.10.150.120">
    <property type="entry name" value="[2Fe-2S]-binding domain"/>
    <property type="match status" value="1"/>
</dbReference>
<protein>
    <submittedName>
        <fullName evidence="21">Xanthine dehydrogenase</fullName>
    </submittedName>
</protein>
<evidence type="ECO:0000256" key="5">
    <source>
        <dbReference type="ARBA" id="ARBA00022630"/>
    </source>
</evidence>
<keyword evidence="6 17" id="KW-0001">2Fe-2S</keyword>
<comment type="cofactor">
    <cofactor evidence="14">
        <name>[2Fe-2S] cluster</name>
        <dbReference type="ChEBI" id="CHEBI:190135"/>
    </cofactor>
</comment>
<organism evidence="21 22">
    <name type="scientific">Lachnellula cervina</name>
    <dbReference type="NCBI Taxonomy" id="1316786"/>
    <lineage>
        <taxon>Eukaryota</taxon>
        <taxon>Fungi</taxon>
        <taxon>Dikarya</taxon>
        <taxon>Ascomycota</taxon>
        <taxon>Pezizomycotina</taxon>
        <taxon>Leotiomycetes</taxon>
        <taxon>Helotiales</taxon>
        <taxon>Lachnaceae</taxon>
        <taxon>Lachnellula</taxon>
    </lineage>
</organism>
<dbReference type="InterPro" id="IPR002888">
    <property type="entry name" value="2Fe-2S-bd"/>
</dbReference>
<dbReference type="GO" id="GO:0051537">
    <property type="term" value="F:2 iron, 2 sulfur cluster binding"/>
    <property type="evidence" value="ECO:0007669"/>
    <property type="project" value="UniProtKB-KW"/>
</dbReference>
<evidence type="ECO:0000256" key="15">
    <source>
        <dbReference type="PIRSR" id="PIRSR000127-1"/>
    </source>
</evidence>
<feature type="region of interest" description="Disordered" evidence="18">
    <location>
        <begin position="257"/>
        <end position="336"/>
    </location>
</feature>
<dbReference type="InterPro" id="IPR016169">
    <property type="entry name" value="FAD-bd_PCMH_sub2"/>
</dbReference>
<name>A0A7D8V0E6_9HELO</name>
<dbReference type="PANTHER" id="PTHR45444">
    <property type="entry name" value="XANTHINE DEHYDROGENASE"/>
    <property type="match status" value="1"/>
</dbReference>
<evidence type="ECO:0000256" key="1">
    <source>
        <dbReference type="ARBA" id="ARBA00001974"/>
    </source>
</evidence>
<comment type="similarity">
    <text evidence="3">Belongs to the xanthine dehydrogenase family.</text>
</comment>
<dbReference type="FunFam" id="3.30.365.10:FF:000003">
    <property type="entry name" value="Aldehyde oxidase 1"/>
    <property type="match status" value="1"/>
</dbReference>
<feature type="binding site" evidence="17">
    <location>
        <position position="139"/>
    </location>
    <ligand>
        <name>[2Fe-2S] cluster</name>
        <dbReference type="ChEBI" id="CHEBI:190135"/>
        <label>2</label>
    </ligand>
</feature>
<feature type="binding site" evidence="17">
    <location>
        <position position="183"/>
    </location>
    <ligand>
        <name>[2Fe-2S] cluster</name>
        <dbReference type="ChEBI" id="CHEBI:190135"/>
        <label>2</label>
    </ligand>
</feature>
<dbReference type="EMBL" id="QGMG01000129">
    <property type="protein sequence ID" value="TVY56848.1"/>
    <property type="molecule type" value="Genomic_DNA"/>
</dbReference>
<dbReference type="InterPro" id="IPR036318">
    <property type="entry name" value="FAD-bd_PCMH-like_sf"/>
</dbReference>
<feature type="binding site" evidence="16">
    <location>
        <position position="508"/>
    </location>
    <ligand>
        <name>FAD</name>
        <dbReference type="ChEBI" id="CHEBI:57692"/>
    </ligand>
</feature>
<dbReference type="PROSITE" id="PS00197">
    <property type="entry name" value="2FE2S_FER_1"/>
    <property type="match status" value="1"/>
</dbReference>
<evidence type="ECO:0000313" key="22">
    <source>
        <dbReference type="Proteomes" id="UP000481288"/>
    </source>
</evidence>
<dbReference type="Gene3D" id="3.90.1170.50">
    <property type="entry name" value="Aldehyde oxidase/xanthine dehydrogenase, a/b hammerhead"/>
    <property type="match status" value="1"/>
</dbReference>
<dbReference type="OrthoDB" id="8300278at2759"/>
<dbReference type="GO" id="GO:0005506">
    <property type="term" value="F:iron ion binding"/>
    <property type="evidence" value="ECO:0007669"/>
    <property type="project" value="InterPro"/>
</dbReference>
<keyword evidence="10 17" id="KW-0408">Iron</keyword>
<dbReference type="Pfam" id="PF02738">
    <property type="entry name" value="MoCoBD_1"/>
    <property type="match status" value="1"/>
</dbReference>
<dbReference type="InterPro" id="IPR016166">
    <property type="entry name" value="FAD-bd_PCMH"/>
</dbReference>
<evidence type="ECO:0000256" key="17">
    <source>
        <dbReference type="PIRSR" id="PIRSR000127-3"/>
    </source>
</evidence>
<dbReference type="Gene3D" id="3.30.465.10">
    <property type="match status" value="1"/>
</dbReference>
<evidence type="ECO:0000256" key="10">
    <source>
        <dbReference type="ARBA" id="ARBA00023004"/>
    </source>
</evidence>
<sequence length="1506" mass="165414">MALPFAAQRPAVPPAFEKLQSLIESEFTESTLRFYMNGTKVELSNPNPDWTLLDFIRSQHGFKGTKLGCGEGGCGACTVVLQTAHHGNEKRINHIAVNACLFPLVGVVGKHLITIEGLGNVDNPHPLQERIAKLHGSQCGFCTPGIVMSLYALIRNSYNPVSGVFNLSASDIELEGHLDGNLCRCTGYKPILQAAKTFILEDLKGNLAEPSAQEKFSIDIELNGLDVQYRSEVIPKDLLQKSAVSCGRPGGCCRDAPGAKSSCASGESSRETSADSAGSTSEDESSLSSQSIEAETEITGAEYGKPIKSRARNPPKKEEGEGTKTTTILDAPPPTRKEGELRIDFIPYVPSTELIFPPALWKFERGPICYGNSKKIWLSPTTVDQVLAIKNLDPTVKIVGGASEVQIEVRFKNSHFSVSVYVSDIAELARMPFPKSEKELASMNELVVGANTSLSDLEYACKSLSTKLGRRGLVLEACRKQLRYFAGRQIRNAGSLAGNLATASPISDMNPVLLAAGATIMARSICGGEIPLPIESFFTAYRKTSLPVDAIITKIRIPIPAADSHEVLKAYKQAKRKDDDIAIVTAAFRVQLDDDDKVESISLAYGGMAPWTTLAKKTMQLLQGLKWYDPRTLEKGLKSLCEDFDLHFGVPGGMATYRKTLALSFFFRFWHEVVKELGLGTVDEDLINEIHRSISFGARDNINPHEQRVVGKQVPHLSALKQNTGEAEYLDDIPHQYRELYGAFVFSSRAHAKFEIDWTLAIGPGLALGYVDKHSLSSEKNTWGSVRKDEPFFADGEVFSHGQTIGMVYAETALQAQAAARAVKITYEDLPAILTIDEAIEANSFFQHGRMLRKGVAIDGSIDDAFKKCDKIFEGTTRMGGQEHFYLETNAALAIPHIEDGSMEVWSSTQNTMETQEFVSHVTGVPSNRINAKVKRMGGAFGGKESRSVPIASIVAIAAKKTKRPVRCMLNRDEDMITSGQRHPFQARWKVGVMNDGKLVALDADVYNNAGYSYDMSGAVMDRCCTHMDNCYEIPNVHIRGHVCRTNIHSNTAFRGFGGPQAMFIAESYITAVAEGLGISVDDLRIMNLYKQGEYTPFLQKIDVDWHIPKLFKDIKKECDFDERKVAIEAFNKKSKWKKRGISMLPVKFGLSFATALHLNQGAASVKIFADGSILLHHGGTEMGQGLYTKMCQVAAQELHVPIDAIYTQDTASYHTANASPTAASSGSDLNGMAVKDACDQLNQRLAPYWAKFGPEASMKTIAHAAYLDRVNLAANGFWKMPKIGYVWGNYDQGSVKPMYYYFTQGIGCSEVELDLLTGDHTVLRTDIKMDVGRSINPAIDYGQIEGAFIQGQGLFTMEESLWTRKGELFTRGPGTYKIPGFSDIPQEFNVSFLQDVEGGWKHLRSIQSSKGTGEPPLFLGASVLFALREALRSARKDNGVTEYLTLDSPATAEKLRIAVGDDLLKLGTVEQKGEQNFLFLEVPRLLKTNGSSKSGIFTIKYLFVK</sequence>
<dbReference type="Pfam" id="PF03450">
    <property type="entry name" value="CO_deh_flav_C"/>
    <property type="match status" value="1"/>
</dbReference>
<dbReference type="Pfam" id="PF01315">
    <property type="entry name" value="Ald_Xan_dh_C"/>
    <property type="match status" value="1"/>
</dbReference>
<comment type="cofactor">
    <cofactor evidence="17">
        <name>[2Fe-2S] cluster</name>
        <dbReference type="ChEBI" id="CHEBI:190135"/>
    </cofactor>
    <text evidence="17">Binds 2 [2Fe-2S] clusters.</text>
</comment>
<evidence type="ECO:0000256" key="12">
    <source>
        <dbReference type="ARBA" id="ARBA00023027"/>
    </source>
</evidence>
<dbReference type="InterPro" id="IPR012675">
    <property type="entry name" value="Beta-grasp_dom_sf"/>
</dbReference>
<feature type="binding site" evidence="17">
    <location>
        <position position="1055"/>
    </location>
    <ligand>
        <name>Mo-molybdopterin</name>
        <dbReference type="ChEBI" id="CHEBI:71302"/>
    </ligand>
    <ligandPart>
        <name>Mo</name>
        <dbReference type="ChEBI" id="CHEBI:28685"/>
    </ligandPart>
</feature>
<gene>
    <name evidence="21" type="primary">AXOR</name>
    <name evidence="21" type="ORF">LCER1_G001192</name>
</gene>
<dbReference type="Pfam" id="PF00111">
    <property type="entry name" value="Fer2"/>
    <property type="match status" value="1"/>
</dbReference>
<feature type="binding site" evidence="16">
    <location>
        <position position="485"/>
    </location>
    <ligand>
        <name>FAD</name>
        <dbReference type="ChEBI" id="CHEBI:57692"/>
    </ligand>
</feature>
<feature type="binding site" evidence="16">
    <location>
        <position position="1057"/>
    </location>
    <ligand>
        <name>substrate</name>
    </ligand>
</feature>
<keyword evidence="11 17" id="KW-0411">Iron-sulfur</keyword>
<comment type="subcellular location">
    <subcellularLocation>
        <location evidence="2">Peroxisome</location>
    </subcellularLocation>
</comment>
<comment type="cofactor">
    <cofactor evidence="17">
        <name>Mo-molybdopterin</name>
        <dbReference type="ChEBI" id="CHEBI:71302"/>
    </cofactor>
    <text evidence="17">Binds 1 Mo-molybdopterin (Mo-MPT) cofactor per subunit.</text>
</comment>
<feature type="domain" description="2Fe-2S ferredoxin-type" evidence="19">
    <location>
        <begin position="30"/>
        <end position="118"/>
    </location>
</feature>
<keyword evidence="13" id="KW-0576">Peroxisome</keyword>
<feature type="binding site" evidence="16">
    <location>
        <position position="945"/>
    </location>
    <ligand>
        <name>substrate</name>
    </ligand>
</feature>
<feature type="binding site" evidence="17">
    <location>
        <position position="100"/>
    </location>
    <ligand>
        <name>[2Fe-2S] cluster</name>
        <dbReference type="ChEBI" id="CHEBI:190135"/>
        <label>1</label>
    </ligand>
</feature>
<dbReference type="PANTHER" id="PTHR45444:SF3">
    <property type="entry name" value="XANTHINE DEHYDROGENASE"/>
    <property type="match status" value="1"/>
</dbReference>
<dbReference type="InterPro" id="IPR000674">
    <property type="entry name" value="Ald_Oxase/Xan_DH_a/b"/>
</dbReference>
<dbReference type="Proteomes" id="UP000481288">
    <property type="component" value="Unassembled WGS sequence"/>
</dbReference>
<dbReference type="SUPFAM" id="SSF56176">
    <property type="entry name" value="FAD-binding/transporter-associated domain-like"/>
    <property type="match status" value="1"/>
</dbReference>
<dbReference type="FunFam" id="3.10.20.30:FF:000012">
    <property type="entry name" value="Xanthine dehydrogenase/oxidase"/>
    <property type="match status" value="1"/>
</dbReference>
<feature type="binding site" evidence="17">
    <location>
        <position position="69"/>
    </location>
    <ligand>
        <name>[2Fe-2S] cluster</name>
        <dbReference type="ChEBI" id="CHEBI:190135"/>
        <label>1</label>
    </ligand>
</feature>
<accession>A0A7D8V0E6</accession>
<evidence type="ECO:0000256" key="18">
    <source>
        <dbReference type="SAM" id="MobiDB-lite"/>
    </source>
</evidence>
<dbReference type="PROSITE" id="PS51387">
    <property type="entry name" value="FAD_PCMH"/>
    <property type="match status" value="1"/>
</dbReference>
<dbReference type="InterPro" id="IPR001041">
    <property type="entry name" value="2Fe-2S_ferredoxin-type"/>
</dbReference>
<dbReference type="SUPFAM" id="SSF54665">
    <property type="entry name" value="CO dehydrogenase molybdoprotein N-domain-like"/>
    <property type="match status" value="1"/>
</dbReference>
<dbReference type="GO" id="GO:0071949">
    <property type="term" value="F:FAD binding"/>
    <property type="evidence" value="ECO:0007669"/>
    <property type="project" value="InterPro"/>
</dbReference>
<dbReference type="FunFam" id="3.30.365.10:FF:000004">
    <property type="entry name" value="Xanthine dehydrogenase oxidase"/>
    <property type="match status" value="1"/>
</dbReference>
<dbReference type="InterPro" id="IPR016208">
    <property type="entry name" value="Ald_Oxase/xanthine_DH-like"/>
</dbReference>
<dbReference type="PIRSF" id="PIRSF000127">
    <property type="entry name" value="Xanthine_DH"/>
    <property type="match status" value="1"/>
</dbReference>
<dbReference type="Gene3D" id="3.30.390.50">
    <property type="entry name" value="CO dehydrogenase flavoprotein, C-terminal domain"/>
    <property type="match status" value="1"/>
</dbReference>
<evidence type="ECO:0000256" key="4">
    <source>
        <dbReference type="ARBA" id="ARBA00022505"/>
    </source>
</evidence>
<dbReference type="SUPFAM" id="SSF56003">
    <property type="entry name" value="Molybdenum cofactor-binding domain"/>
    <property type="match status" value="1"/>
</dbReference>
<evidence type="ECO:0000256" key="13">
    <source>
        <dbReference type="ARBA" id="ARBA00023140"/>
    </source>
</evidence>
<evidence type="ECO:0000256" key="7">
    <source>
        <dbReference type="ARBA" id="ARBA00022723"/>
    </source>
</evidence>
<feature type="binding site" evidence="16">
    <location>
        <position position="572"/>
    </location>
    <ligand>
        <name>FAD</name>
        <dbReference type="ChEBI" id="CHEBI:57692"/>
    </ligand>
</feature>
<dbReference type="InterPro" id="IPR036010">
    <property type="entry name" value="2Fe-2S_ferredoxin-like_sf"/>
</dbReference>
<feature type="binding site" evidence="17">
    <location>
        <position position="910"/>
    </location>
    <ligand>
        <name>Mo-molybdopterin</name>
        <dbReference type="ChEBI" id="CHEBI:71302"/>
    </ligand>
    <ligandPart>
        <name>Mo</name>
        <dbReference type="ChEBI" id="CHEBI:28685"/>
    </ligandPart>
</feature>
<evidence type="ECO:0000256" key="9">
    <source>
        <dbReference type="ARBA" id="ARBA00023002"/>
    </source>
</evidence>
<dbReference type="InterPro" id="IPR005107">
    <property type="entry name" value="CO_DH_flav_C"/>
</dbReference>
<evidence type="ECO:0000259" key="19">
    <source>
        <dbReference type="PROSITE" id="PS51085"/>
    </source>
</evidence>
<dbReference type="InterPro" id="IPR036884">
    <property type="entry name" value="2Fe-2S-bd_dom_sf"/>
</dbReference>
<feature type="binding site" evidence="17">
    <location>
        <position position="185"/>
    </location>
    <ligand>
        <name>[2Fe-2S] cluster</name>
        <dbReference type="ChEBI" id="CHEBI:190135"/>
        <label>2</label>
    </ligand>
</feature>
<keyword evidence="4 17" id="KW-0500">Molybdenum</keyword>
<keyword evidence="9" id="KW-0560">Oxidoreductase</keyword>
<evidence type="ECO:0000259" key="20">
    <source>
        <dbReference type="PROSITE" id="PS51387"/>
    </source>
</evidence>
<dbReference type="Gene3D" id="3.10.20.30">
    <property type="match status" value="1"/>
</dbReference>
<feature type="active site" description="Proton acceptor" evidence="15">
    <location>
        <position position="1415"/>
    </location>
</feature>
<feature type="binding site" evidence="17">
    <location>
        <position position="74"/>
    </location>
    <ligand>
        <name>[2Fe-2S] cluster</name>
        <dbReference type="ChEBI" id="CHEBI:190135"/>
        <label>1</label>
    </ligand>
</feature>
<dbReference type="SUPFAM" id="SSF55447">
    <property type="entry name" value="CO dehydrogenase flavoprotein C-terminal domain-like"/>
    <property type="match status" value="1"/>
</dbReference>
<dbReference type="SUPFAM" id="SSF47741">
    <property type="entry name" value="CO dehydrogenase ISP C-domain like"/>
    <property type="match status" value="1"/>
</dbReference>
<keyword evidence="22" id="KW-1185">Reference proteome</keyword>
<evidence type="ECO:0000313" key="21">
    <source>
        <dbReference type="EMBL" id="TVY56848.1"/>
    </source>
</evidence>
<dbReference type="InterPro" id="IPR046867">
    <property type="entry name" value="AldOxase/xan_DH_MoCoBD2"/>
</dbReference>
<dbReference type="GO" id="GO:0043546">
    <property type="term" value="F:molybdopterin cofactor binding"/>
    <property type="evidence" value="ECO:0007669"/>
    <property type="project" value="InterPro"/>
</dbReference>
<dbReference type="InterPro" id="IPR037165">
    <property type="entry name" value="AldOxase/xan_DH_Mopterin-bd_sf"/>
</dbReference>
<feature type="binding site" evidence="16">
    <location>
        <begin position="495"/>
        <end position="499"/>
    </location>
    <ligand>
        <name>FAD</name>
        <dbReference type="ChEBI" id="CHEBI:57692"/>
    </ligand>
</feature>
<evidence type="ECO:0000256" key="8">
    <source>
        <dbReference type="ARBA" id="ARBA00022827"/>
    </source>
</evidence>
<evidence type="ECO:0000256" key="6">
    <source>
        <dbReference type="ARBA" id="ARBA00022714"/>
    </source>
</evidence>
<proteinExistence type="inferred from homology"/>
<dbReference type="InterPro" id="IPR002346">
    <property type="entry name" value="Mopterin_DH_FAD-bd"/>
</dbReference>
<evidence type="ECO:0000256" key="11">
    <source>
        <dbReference type="ARBA" id="ARBA00023014"/>
    </source>
</evidence>
<comment type="caution">
    <text evidence="21">The sequence shown here is derived from an EMBL/GenBank/DDBJ whole genome shotgun (WGS) entry which is preliminary data.</text>
</comment>
<dbReference type="InterPro" id="IPR008274">
    <property type="entry name" value="AldOxase/xan_DH_MoCoBD1"/>
</dbReference>
<dbReference type="FunFam" id="3.30.365.10:FF:000002">
    <property type="entry name" value="Xanthine dehydrogenase oxidase"/>
    <property type="match status" value="1"/>
</dbReference>
<feature type="binding site" evidence="17">
    <location>
        <position position="142"/>
    </location>
    <ligand>
        <name>[2Fe-2S] cluster</name>
        <dbReference type="ChEBI" id="CHEBI:190135"/>
        <label>2</label>
    </ligand>
</feature>
<dbReference type="SMART" id="SM01092">
    <property type="entry name" value="CO_deh_flav_C"/>
    <property type="match status" value="1"/>
</dbReference>
<evidence type="ECO:0000256" key="16">
    <source>
        <dbReference type="PIRSR" id="PIRSR000127-2"/>
    </source>
</evidence>
<dbReference type="GO" id="GO:0016491">
    <property type="term" value="F:oxidoreductase activity"/>
    <property type="evidence" value="ECO:0007669"/>
    <property type="project" value="UniProtKB-KW"/>
</dbReference>
<feature type="binding site" evidence="17">
    <location>
        <position position="941"/>
    </location>
    <ligand>
        <name>Mo-molybdopterin</name>
        <dbReference type="ChEBI" id="CHEBI:71302"/>
    </ligand>
    <ligandPart>
        <name>Mo</name>
        <dbReference type="ChEBI" id="CHEBI:28685"/>
    </ligandPart>
</feature>
<feature type="compositionally biased region" description="Low complexity" evidence="18">
    <location>
        <begin position="274"/>
        <end position="293"/>
    </location>
</feature>
<dbReference type="InterPro" id="IPR016167">
    <property type="entry name" value="FAD-bd_PCMH_sub1"/>
</dbReference>